<dbReference type="InterPro" id="IPR023198">
    <property type="entry name" value="PGP-like_dom2"/>
</dbReference>
<dbReference type="Gene3D" id="3.40.50.1000">
    <property type="entry name" value="HAD superfamily/HAD-like"/>
    <property type="match status" value="1"/>
</dbReference>
<dbReference type="SFLD" id="SFLDG01129">
    <property type="entry name" value="C1.5:_HAD__Beta-PGM__Phosphata"/>
    <property type="match status" value="1"/>
</dbReference>
<dbReference type="CDD" id="cd02603">
    <property type="entry name" value="HAD_sEH-N_like"/>
    <property type="match status" value="1"/>
</dbReference>
<dbReference type="InterPro" id="IPR006439">
    <property type="entry name" value="HAD-SF_hydro_IA"/>
</dbReference>
<dbReference type="PANTHER" id="PTHR43611">
    <property type="entry name" value="ALPHA-D-GLUCOSE 1-PHOSPHATE PHOSPHATASE"/>
    <property type="match status" value="1"/>
</dbReference>
<dbReference type="SUPFAM" id="SSF56784">
    <property type="entry name" value="HAD-like"/>
    <property type="match status" value="1"/>
</dbReference>
<dbReference type="SFLD" id="SFLDS00003">
    <property type="entry name" value="Haloacid_Dehalogenase"/>
    <property type="match status" value="1"/>
</dbReference>
<evidence type="ECO:0000313" key="1">
    <source>
        <dbReference type="EMBL" id="QIP41107.1"/>
    </source>
</evidence>
<name>A0A6G9CVU5_RHOER</name>
<dbReference type="GO" id="GO:0016787">
    <property type="term" value="F:hydrolase activity"/>
    <property type="evidence" value="ECO:0007669"/>
    <property type="project" value="UniProtKB-KW"/>
</dbReference>
<dbReference type="NCBIfam" id="TIGR01509">
    <property type="entry name" value="HAD-SF-IA-v3"/>
    <property type="match status" value="1"/>
</dbReference>
<dbReference type="EMBL" id="CP050124">
    <property type="protein sequence ID" value="QIP41107.1"/>
    <property type="molecule type" value="Genomic_DNA"/>
</dbReference>
<dbReference type="PRINTS" id="PR00413">
    <property type="entry name" value="HADHALOGNASE"/>
</dbReference>
<dbReference type="Gene3D" id="1.10.150.240">
    <property type="entry name" value="Putative phosphatase, domain 2"/>
    <property type="match status" value="1"/>
</dbReference>
<dbReference type="InterPro" id="IPR036412">
    <property type="entry name" value="HAD-like_sf"/>
</dbReference>
<proteinExistence type="predicted"/>
<dbReference type="AlphaFoldDB" id="A0A6G9CVU5"/>
<sequence length="216" mass="23173">MLMPPILSDMANDSGPPELVLFDLGGVLCRFEPDRRAAELAAAIGVTEDEIHALVFASGFDQECDLGIHSETAILERFRRLGFPGDRDELRRAWAKAFIPDRAVIDLAIALRSEGVVVATLSDNGPVLLAAIESVVTPSAIDEHVFSCMLGATKPDPAAFLAALEFLDARPQQTFFVDDNPVNVLSARRLGILAEQANKAADVGSALRSVGLLQTH</sequence>
<dbReference type="PANTHER" id="PTHR43611:SF3">
    <property type="entry name" value="FLAVIN MONONUCLEOTIDE HYDROLASE 1, CHLOROPLATIC"/>
    <property type="match status" value="1"/>
</dbReference>
<dbReference type="InterPro" id="IPR023214">
    <property type="entry name" value="HAD_sf"/>
</dbReference>
<gene>
    <name evidence="1" type="ORF">G9444_3863</name>
</gene>
<protein>
    <submittedName>
        <fullName evidence="1">Hydrolase</fullName>
    </submittedName>
</protein>
<dbReference type="Pfam" id="PF00702">
    <property type="entry name" value="Hydrolase"/>
    <property type="match status" value="1"/>
</dbReference>
<reference evidence="1 2" key="1">
    <citation type="submission" date="2020-03" db="EMBL/GenBank/DDBJ databases">
        <title>Screen low temperature-resistant strains for efficient degradation of petroleum hydrocarbons under the low temperature.</title>
        <authorList>
            <person name="Wang Y."/>
            <person name="Chen J."/>
        </authorList>
    </citation>
    <scope>NUCLEOTIDE SEQUENCE [LARGE SCALE GENOMIC DNA]</scope>
    <source>
        <strain evidence="1 2">KB1</strain>
    </source>
</reference>
<accession>A0A6G9CVU5</accession>
<evidence type="ECO:0000313" key="2">
    <source>
        <dbReference type="Proteomes" id="UP000502345"/>
    </source>
</evidence>
<keyword evidence="1" id="KW-0378">Hydrolase</keyword>
<dbReference type="Proteomes" id="UP000502345">
    <property type="component" value="Chromosome"/>
</dbReference>
<organism evidence="1 2">
    <name type="scientific">Rhodococcus erythropolis</name>
    <name type="common">Arthrobacter picolinophilus</name>
    <dbReference type="NCBI Taxonomy" id="1833"/>
    <lineage>
        <taxon>Bacteria</taxon>
        <taxon>Bacillati</taxon>
        <taxon>Actinomycetota</taxon>
        <taxon>Actinomycetes</taxon>
        <taxon>Mycobacteriales</taxon>
        <taxon>Nocardiaceae</taxon>
        <taxon>Rhodococcus</taxon>
        <taxon>Rhodococcus erythropolis group</taxon>
    </lineage>
</organism>